<feature type="transmembrane region" description="Helical" evidence="1">
    <location>
        <begin position="103"/>
        <end position="127"/>
    </location>
</feature>
<dbReference type="Pfam" id="PF16955">
    <property type="entry name" value="OFeT_1"/>
    <property type="match status" value="1"/>
</dbReference>
<reference evidence="2" key="1">
    <citation type="submission" date="2024-03" db="EMBL/GenBank/DDBJ databases">
        <title>Complete genome sequence of Sulfurisphaera javensis strain KD-1.</title>
        <authorList>
            <person name="Sakai H."/>
            <person name="Nur N."/>
            <person name="Suwanto A."/>
            <person name="Kurosawa N."/>
        </authorList>
    </citation>
    <scope>NUCLEOTIDE SEQUENCE</scope>
    <source>
        <strain evidence="2">KD-1</strain>
    </source>
</reference>
<dbReference type="KEGG" id="sjv:SJAV_20440"/>
<feature type="transmembrane region" description="Helical" evidence="1">
    <location>
        <begin position="6"/>
        <end position="30"/>
    </location>
</feature>
<sequence>MDLGVFFASLGISLLELSEAGAIAAIYHNILKNNIPFLYAILGVLVVLIPTFTLGKFIYLVPLSYFLLAASVILFYFGYRLLRSARRYFKKQFKKKGEKEEKEGVGVVFTVSAVEGLEASLVILALLPQSYSSALLGAIIAGVAVVILTAVLKAQIAKIRLPHLKFILSALLFSLGTLWLGEVFIGIDEIFLPLFLLIYLGVNYIIIKG</sequence>
<dbReference type="EMBL" id="AP031322">
    <property type="protein sequence ID" value="BFH74100.1"/>
    <property type="molecule type" value="Genomic_DNA"/>
</dbReference>
<keyword evidence="1" id="KW-0812">Transmembrane</keyword>
<dbReference type="InterPro" id="IPR031594">
    <property type="entry name" value="OFeT_1"/>
</dbReference>
<dbReference type="GeneID" id="92354992"/>
<evidence type="ECO:0000256" key="1">
    <source>
        <dbReference type="SAM" id="Phobius"/>
    </source>
</evidence>
<proteinExistence type="predicted"/>
<organism evidence="2">
    <name type="scientific">Sulfurisphaera javensis</name>
    <dbReference type="NCBI Taxonomy" id="2049879"/>
    <lineage>
        <taxon>Archaea</taxon>
        <taxon>Thermoproteota</taxon>
        <taxon>Thermoprotei</taxon>
        <taxon>Sulfolobales</taxon>
        <taxon>Sulfolobaceae</taxon>
        <taxon>Sulfurisphaera</taxon>
    </lineage>
</organism>
<accession>A0AAT9GTS3</accession>
<feature type="transmembrane region" description="Helical" evidence="1">
    <location>
        <begin position="133"/>
        <end position="152"/>
    </location>
</feature>
<protein>
    <submittedName>
        <fullName evidence="2">Membrane protein</fullName>
    </submittedName>
</protein>
<feature type="transmembrane region" description="Helical" evidence="1">
    <location>
        <begin position="65"/>
        <end position="82"/>
    </location>
</feature>
<gene>
    <name evidence="2" type="ORF">SJAV_20440</name>
</gene>
<feature type="transmembrane region" description="Helical" evidence="1">
    <location>
        <begin position="37"/>
        <end position="59"/>
    </location>
</feature>
<dbReference type="AlphaFoldDB" id="A0AAT9GTS3"/>
<feature type="transmembrane region" description="Helical" evidence="1">
    <location>
        <begin position="190"/>
        <end position="207"/>
    </location>
</feature>
<keyword evidence="1" id="KW-1133">Transmembrane helix</keyword>
<keyword evidence="1" id="KW-0472">Membrane</keyword>
<feature type="transmembrane region" description="Helical" evidence="1">
    <location>
        <begin position="164"/>
        <end position="184"/>
    </location>
</feature>
<evidence type="ECO:0000313" key="2">
    <source>
        <dbReference type="EMBL" id="BFH74100.1"/>
    </source>
</evidence>
<name>A0AAT9GTS3_9CREN</name>
<dbReference type="RefSeq" id="WP_369609641.1">
    <property type="nucleotide sequence ID" value="NZ_AP031322.1"/>
</dbReference>